<keyword evidence="3 5" id="KW-0819">tRNA processing</keyword>
<evidence type="ECO:0000256" key="4">
    <source>
        <dbReference type="ARBA" id="ARBA00023235"/>
    </source>
</evidence>
<dbReference type="Gene3D" id="3.30.2350.10">
    <property type="entry name" value="Pseudouridine synthase"/>
    <property type="match status" value="1"/>
</dbReference>
<dbReference type="HOGENOM" id="CLU_032087_0_1_9"/>
<dbReference type="PANTHER" id="PTHR13767">
    <property type="entry name" value="TRNA-PSEUDOURIDINE SYNTHASE"/>
    <property type="match status" value="1"/>
</dbReference>
<dbReference type="Pfam" id="PF01472">
    <property type="entry name" value="PUA"/>
    <property type="match status" value="1"/>
</dbReference>
<keyword evidence="10" id="KW-1185">Reference proteome</keyword>
<dbReference type="CDD" id="cd07953">
    <property type="entry name" value="PUA"/>
    <property type="match status" value="1"/>
</dbReference>
<dbReference type="GO" id="GO:0160148">
    <property type="term" value="F:tRNA pseudouridine(55) synthase activity"/>
    <property type="evidence" value="ECO:0007669"/>
    <property type="project" value="UniProtKB-EC"/>
</dbReference>
<accession>C8W4P1</accession>
<dbReference type="GO" id="GO:1990481">
    <property type="term" value="P:mRNA pseudouridine synthesis"/>
    <property type="evidence" value="ECO:0007669"/>
    <property type="project" value="TreeGrafter"/>
</dbReference>
<dbReference type="CDD" id="cd02573">
    <property type="entry name" value="PseudoU_synth_EcTruB"/>
    <property type="match status" value="1"/>
</dbReference>
<evidence type="ECO:0000256" key="1">
    <source>
        <dbReference type="ARBA" id="ARBA00000385"/>
    </source>
</evidence>
<dbReference type="Pfam" id="PF01509">
    <property type="entry name" value="TruB_N"/>
    <property type="match status" value="1"/>
</dbReference>
<dbReference type="AlphaFoldDB" id="C8W4P1"/>
<evidence type="ECO:0000313" key="9">
    <source>
        <dbReference type="EMBL" id="ACV63927.1"/>
    </source>
</evidence>
<dbReference type="GO" id="GO:0003723">
    <property type="term" value="F:RNA binding"/>
    <property type="evidence" value="ECO:0007669"/>
    <property type="project" value="InterPro"/>
</dbReference>
<dbReference type="KEGG" id="dae:Dtox_3185"/>
<dbReference type="InterPro" id="IPR032819">
    <property type="entry name" value="TruB_C"/>
</dbReference>
<evidence type="ECO:0000259" key="6">
    <source>
        <dbReference type="Pfam" id="PF01472"/>
    </source>
</evidence>
<dbReference type="InterPro" id="IPR020103">
    <property type="entry name" value="PsdUridine_synth_cat_dom_sf"/>
</dbReference>
<dbReference type="OrthoDB" id="9802309at2"/>
<dbReference type="EMBL" id="CP001720">
    <property type="protein sequence ID" value="ACV63927.1"/>
    <property type="molecule type" value="Genomic_DNA"/>
</dbReference>
<name>C8W4P1_DESAS</name>
<dbReference type="EC" id="5.4.99.25" evidence="5"/>
<evidence type="ECO:0000313" key="10">
    <source>
        <dbReference type="Proteomes" id="UP000002217"/>
    </source>
</evidence>
<dbReference type="STRING" id="485916.Dtox_3185"/>
<proteinExistence type="inferred from homology"/>
<dbReference type="RefSeq" id="WP_015758619.1">
    <property type="nucleotide sequence ID" value="NC_013216.1"/>
</dbReference>
<evidence type="ECO:0000259" key="8">
    <source>
        <dbReference type="Pfam" id="PF16198"/>
    </source>
</evidence>
<dbReference type="eggNOG" id="COG0130">
    <property type="taxonomic scope" value="Bacteria"/>
</dbReference>
<feature type="active site" description="Nucleophile" evidence="5">
    <location>
        <position position="38"/>
    </location>
</feature>
<dbReference type="InterPro" id="IPR002501">
    <property type="entry name" value="PsdUridine_synth_N"/>
</dbReference>
<dbReference type="InterPro" id="IPR015947">
    <property type="entry name" value="PUA-like_sf"/>
</dbReference>
<dbReference type="GO" id="GO:0031119">
    <property type="term" value="P:tRNA pseudouridine synthesis"/>
    <property type="evidence" value="ECO:0007669"/>
    <property type="project" value="UniProtKB-UniRule"/>
</dbReference>
<evidence type="ECO:0000256" key="5">
    <source>
        <dbReference type="HAMAP-Rule" id="MF_01080"/>
    </source>
</evidence>
<organism evidence="9 10">
    <name type="scientific">Desulfofarcimen acetoxidans (strain ATCC 49208 / DSM 771 / KCTC 5769 / VKM B-1644 / 5575)</name>
    <name type="common">Desulfotomaculum acetoxidans</name>
    <dbReference type="NCBI Taxonomy" id="485916"/>
    <lineage>
        <taxon>Bacteria</taxon>
        <taxon>Bacillati</taxon>
        <taxon>Bacillota</taxon>
        <taxon>Clostridia</taxon>
        <taxon>Eubacteriales</taxon>
        <taxon>Peptococcaceae</taxon>
        <taxon>Desulfofarcimen</taxon>
    </lineage>
</organism>
<dbReference type="InterPro" id="IPR014780">
    <property type="entry name" value="tRNA_psdUridine_synth_TruB"/>
</dbReference>
<keyword evidence="4 5" id="KW-0413">Isomerase</keyword>
<dbReference type="HAMAP" id="MF_01080">
    <property type="entry name" value="TruB_bact"/>
    <property type="match status" value="1"/>
</dbReference>
<dbReference type="PROSITE" id="PS50890">
    <property type="entry name" value="PUA"/>
    <property type="match status" value="1"/>
</dbReference>
<dbReference type="Proteomes" id="UP000002217">
    <property type="component" value="Chromosome"/>
</dbReference>
<dbReference type="SUPFAM" id="SSF55120">
    <property type="entry name" value="Pseudouridine synthase"/>
    <property type="match status" value="1"/>
</dbReference>
<feature type="domain" description="PUA" evidence="6">
    <location>
        <begin position="241"/>
        <end position="291"/>
    </location>
</feature>
<dbReference type="InterPro" id="IPR002478">
    <property type="entry name" value="PUA"/>
</dbReference>
<protein>
    <recommendedName>
        <fullName evidence="5">tRNA pseudouridine synthase B</fullName>
        <ecNumber evidence="5">5.4.99.25</ecNumber>
    </recommendedName>
    <alternativeName>
        <fullName evidence="5">tRNA pseudouridine(55) synthase</fullName>
        <shortName evidence="5">Psi55 synthase</shortName>
    </alternativeName>
    <alternativeName>
        <fullName evidence="5">tRNA pseudouridylate synthase</fullName>
    </alternativeName>
    <alternativeName>
        <fullName evidence="5">tRNA-uridine isomerase</fullName>
    </alternativeName>
</protein>
<evidence type="ECO:0000259" key="7">
    <source>
        <dbReference type="Pfam" id="PF01509"/>
    </source>
</evidence>
<dbReference type="PANTHER" id="PTHR13767:SF2">
    <property type="entry name" value="PSEUDOURIDYLATE SYNTHASE TRUB1"/>
    <property type="match status" value="1"/>
</dbReference>
<comment type="similarity">
    <text evidence="2 5">Belongs to the pseudouridine synthase TruB family. Type 1 subfamily.</text>
</comment>
<dbReference type="FunFam" id="3.30.2350.10:FF:000011">
    <property type="entry name" value="tRNA pseudouridine synthase B"/>
    <property type="match status" value="1"/>
</dbReference>
<dbReference type="Gene3D" id="2.30.130.10">
    <property type="entry name" value="PUA domain"/>
    <property type="match status" value="1"/>
</dbReference>
<dbReference type="InterPro" id="IPR036974">
    <property type="entry name" value="PUA_sf"/>
</dbReference>
<dbReference type="NCBIfam" id="TIGR00431">
    <property type="entry name" value="TruB"/>
    <property type="match status" value="1"/>
</dbReference>
<feature type="domain" description="Pseudouridine synthase II N-terminal" evidence="7">
    <location>
        <begin position="23"/>
        <end position="176"/>
    </location>
</feature>
<sequence>MNGIINVLKPPGMTSHDIVNYIRRLTGIKKVGHTGTLDPGAAGVLPVCVGKATRVAEYLISYDKCYRAECTLGASTDTQDSFGRVLEVRDASCLAVGDIEAMLMTFVGSQEQIVPMFSAVKVQGKKLYELARAGQRLEREARRINVYSIKLLDYEDLGTPAPRVLFEVTCSKGTYVRTICHDLGQRLGYGGYMSFLIRTRVGVFDLSKSVTLEELKEYADKGLLNRAMLPIDLVLSDMVAVQVRESAVAAVKAGNRLYLPGIKEMPGCLAEDQIVRLRSGDKLLALARVMSEEKEGITKYIFQPFKVLV</sequence>
<comment type="catalytic activity">
    <reaction evidence="1 5">
        <text>uridine(55) in tRNA = pseudouridine(55) in tRNA</text>
        <dbReference type="Rhea" id="RHEA:42532"/>
        <dbReference type="Rhea" id="RHEA-COMP:10101"/>
        <dbReference type="Rhea" id="RHEA-COMP:10102"/>
        <dbReference type="ChEBI" id="CHEBI:65314"/>
        <dbReference type="ChEBI" id="CHEBI:65315"/>
        <dbReference type="EC" id="5.4.99.25"/>
    </reaction>
</comment>
<dbReference type="SUPFAM" id="SSF88697">
    <property type="entry name" value="PUA domain-like"/>
    <property type="match status" value="1"/>
</dbReference>
<feature type="domain" description="tRNA pseudouridylate synthase B C-terminal" evidence="8">
    <location>
        <begin position="177"/>
        <end position="235"/>
    </location>
</feature>
<comment type="function">
    <text evidence="5">Responsible for synthesis of pseudouridine from uracil-55 in the psi GC loop of transfer RNAs.</text>
</comment>
<evidence type="ECO:0000256" key="2">
    <source>
        <dbReference type="ARBA" id="ARBA00005642"/>
    </source>
</evidence>
<gene>
    <name evidence="5" type="primary">truB</name>
    <name evidence="9" type="ordered locus">Dtox_3185</name>
</gene>
<evidence type="ECO:0000256" key="3">
    <source>
        <dbReference type="ARBA" id="ARBA00022694"/>
    </source>
</evidence>
<dbReference type="Pfam" id="PF16198">
    <property type="entry name" value="TruB_C_2"/>
    <property type="match status" value="1"/>
</dbReference>
<reference evidence="9 10" key="1">
    <citation type="journal article" date="2009" name="Stand. Genomic Sci.">
        <title>Complete genome sequence of Desulfotomaculum acetoxidans type strain (5575).</title>
        <authorList>
            <person name="Spring S."/>
            <person name="Lapidus A."/>
            <person name="Schroder M."/>
            <person name="Gleim D."/>
            <person name="Sims D."/>
            <person name="Meincke L."/>
            <person name="Glavina Del Rio T."/>
            <person name="Tice H."/>
            <person name="Copeland A."/>
            <person name="Cheng J.F."/>
            <person name="Lucas S."/>
            <person name="Chen F."/>
            <person name="Nolan M."/>
            <person name="Bruce D."/>
            <person name="Goodwin L."/>
            <person name="Pitluck S."/>
            <person name="Ivanova N."/>
            <person name="Mavromatis K."/>
            <person name="Mikhailova N."/>
            <person name="Pati A."/>
            <person name="Chen A."/>
            <person name="Palaniappan K."/>
            <person name="Land M."/>
            <person name="Hauser L."/>
            <person name="Chang Y.J."/>
            <person name="Jeffries C.D."/>
            <person name="Chain P."/>
            <person name="Saunders E."/>
            <person name="Brettin T."/>
            <person name="Detter J.C."/>
            <person name="Goker M."/>
            <person name="Bristow J."/>
            <person name="Eisen J.A."/>
            <person name="Markowitz V."/>
            <person name="Hugenholtz P."/>
            <person name="Kyrpides N.C."/>
            <person name="Klenk H.P."/>
            <person name="Han C."/>
        </authorList>
    </citation>
    <scope>NUCLEOTIDE SEQUENCE [LARGE SCALE GENOMIC DNA]</scope>
    <source>
        <strain evidence="10">ATCC 49208 / DSM 771 / VKM B-1644</strain>
    </source>
</reference>